<name>A0A348B5E7_9CREN</name>
<dbReference type="Proteomes" id="UP000616143">
    <property type="component" value="Unassembled WGS sequence"/>
</dbReference>
<sequence length="64" mass="7233">MRKNLKFETYVTVSDVNNVVAFDDRVITLDGAMEEVKAKLRKGGTAVIDEFQRLRAVYLTVIAN</sequence>
<accession>A0A348B5E7</accession>
<gene>
    <name evidence="2" type="ORF">GCM10007116_15270</name>
    <name evidence="1" type="ORF">HS1genome_1788</name>
</gene>
<evidence type="ECO:0000313" key="1">
    <source>
        <dbReference type="EMBL" id="BBD73399.1"/>
    </source>
</evidence>
<reference evidence="2" key="1">
    <citation type="journal article" date="2014" name="Int. J. Syst. Evol. Microbiol.">
        <title>Complete genome sequence of Corynebacterium casei LMG S-19264T (=DSM 44701T), isolated from a smear-ripened cheese.</title>
        <authorList>
            <consortium name="US DOE Joint Genome Institute (JGI-PGF)"/>
            <person name="Walter F."/>
            <person name="Albersmeier A."/>
            <person name="Kalinowski J."/>
            <person name="Ruckert C."/>
        </authorList>
    </citation>
    <scope>NUCLEOTIDE SEQUENCE</scope>
    <source>
        <strain evidence="2">JCM 31740</strain>
    </source>
</reference>
<dbReference type="Proteomes" id="UP000276741">
    <property type="component" value="Chromosome"/>
</dbReference>
<proteinExistence type="predicted"/>
<evidence type="ECO:0000313" key="3">
    <source>
        <dbReference type="Proteomes" id="UP000276741"/>
    </source>
</evidence>
<dbReference type="KEGG" id="sacd:HS1genome_1788"/>
<organism evidence="1 3">
    <name type="scientific">Sulfodiicoccus acidiphilus</name>
    <dbReference type="NCBI Taxonomy" id="1670455"/>
    <lineage>
        <taxon>Archaea</taxon>
        <taxon>Thermoproteota</taxon>
        <taxon>Thermoprotei</taxon>
        <taxon>Sulfolobales</taxon>
        <taxon>Sulfolobaceae</taxon>
        <taxon>Sulfodiicoccus</taxon>
    </lineage>
</organism>
<reference evidence="2" key="4">
    <citation type="submission" date="2020-09" db="EMBL/GenBank/DDBJ databases">
        <authorList>
            <person name="Sun Q."/>
            <person name="Ohkuma M."/>
        </authorList>
    </citation>
    <scope>NUCLEOTIDE SEQUENCE</scope>
    <source>
        <strain evidence="2">JCM 31740</strain>
    </source>
</reference>
<dbReference type="EMBL" id="AP018553">
    <property type="protein sequence ID" value="BBD73399.1"/>
    <property type="molecule type" value="Genomic_DNA"/>
</dbReference>
<evidence type="ECO:0000313" key="2">
    <source>
        <dbReference type="EMBL" id="GGT98803.1"/>
    </source>
</evidence>
<protein>
    <submittedName>
        <fullName evidence="1">Uncharacterized protein</fullName>
    </submittedName>
</protein>
<reference evidence="3" key="2">
    <citation type="submission" date="2018-04" db="EMBL/GenBank/DDBJ databases">
        <title>Complete genome sequence of Sulfodiicoccus acidiphilus strain HS-1.</title>
        <authorList>
            <person name="Sakai H.D."/>
            <person name="Kurosawa N."/>
        </authorList>
    </citation>
    <scope>NUCLEOTIDE SEQUENCE [LARGE SCALE GENOMIC DNA]</scope>
    <source>
        <strain evidence="3">HS-1</strain>
    </source>
</reference>
<dbReference type="RefSeq" id="WP_229768218.1">
    <property type="nucleotide sequence ID" value="NZ_AP018553.1"/>
</dbReference>
<dbReference type="AlphaFoldDB" id="A0A348B5E7"/>
<dbReference type="EMBL" id="BMQS01000013">
    <property type="protein sequence ID" value="GGT98803.1"/>
    <property type="molecule type" value="Genomic_DNA"/>
</dbReference>
<reference evidence="1" key="3">
    <citation type="journal article" date="2019" name="BMC Res. Notes">
        <title>Complete genome sequence of the Sulfodiicoccus acidiphilus strain HS-1T, the first crenarchaeon that lacks polB3, isolated from an acidic hot spring in Ohwaku-dani, Hakone, Japan.</title>
        <authorList>
            <person name="Sakai H.D."/>
            <person name="Kurosawa N."/>
        </authorList>
    </citation>
    <scope>NUCLEOTIDE SEQUENCE</scope>
    <source>
        <strain evidence="1">HS-1</strain>
    </source>
</reference>
<dbReference type="GeneID" id="69060106"/>
<keyword evidence="3" id="KW-1185">Reference proteome</keyword>